<comment type="caution">
    <text evidence="1">The sequence shown here is derived from an EMBL/GenBank/DDBJ whole genome shotgun (WGS) entry which is preliminary data.</text>
</comment>
<reference evidence="1 2" key="1">
    <citation type="submission" date="2019-07" db="EMBL/GenBank/DDBJ databases">
        <title>Genomic Encyclopedia of Archaeal and Bacterial Type Strains, Phase II (KMG-II): from individual species to whole genera.</title>
        <authorList>
            <person name="Goeker M."/>
        </authorList>
    </citation>
    <scope>NUCLEOTIDE SEQUENCE [LARGE SCALE GENOMIC DNA]</scope>
    <source>
        <strain evidence="1 2">DSM 17527</strain>
    </source>
</reference>
<sequence length="125" mass="14006">MKEQDFKNPEEAMKALASGEVETAKAASQATVGLGPNQKGWFTLYWEATAVGKYDWIGLYENVNKTDTEYITGNNWQWASKGNEYVTNTACQPGYAARYLIWDTNTEKYKAIAKTGAYPKKISSK</sequence>
<dbReference type="AlphaFoldDB" id="A0A5S5C4C8"/>
<evidence type="ECO:0000313" key="1">
    <source>
        <dbReference type="EMBL" id="TYP74271.1"/>
    </source>
</evidence>
<evidence type="ECO:0000313" key="2">
    <source>
        <dbReference type="Proteomes" id="UP000324376"/>
    </source>
</evidence>
<keyword evidence="2" id="KW-1185">Reference proteome</keyword>
<proteinExistence type="predicted"/>
<dbReference type="EMBL" id="VNHU01000004">
    <property type="protein sequence ID" value="TYP74271.1"/>
    <property type="molecule type" value="Genomic_DNA"/>
</dbReference>
<accession>A0A5S5C4C8</accession>
<dbReference type="Proteomes" id="UP000324376">
    <property type="component" value="Unassembled WGS sequence"/>
</dbReference>
<organism evidence="1 2">
    <name type="scientific">Aquimarina intermedia</name>
    <dbReference type="NCBI Taxonomy" id="350814"/>
    <lineage>
        <taxon>Bacteria</taxon>
        <taxon>Pseudomonadati</taxon>
        <taxon>Bacteroidota</taxon>
        <taxon>Flavobacteriia</taxon>
        <taxon>Flavobacteriales</taxon>
        <taxon>Flavobacteriaceae</taxon>
        <taxon>Aquimarina</taxon>
    </lineage>
</organism>
<dbReference type="RefSeq" id="WP_148782389.1">
    <property type="nucleotide sequence ID" value="NZ_VNHU01000004.1"/>
</dbReference>
<name>A0A5S5C4C8_9FLAO</name>
<gene>
    <name evidence="1" type="ORF">BD809_10489</name>
</gene>
<dbReference type="OrthoDB" id="5197194at2"/>
<protein>
    <submittedName>
        <fullName evidence="1">Uncharacterized protein</fullName>
    </submittedName>
</protein>